<feature type="region of interest" description="Disordered" evidence="3">
    <location>
        <begin position="268"/>
        <end position="292"/>
    </location>
</feature>
<dbReference type="Gene3D" id="3.30.70.330">
    <property type="match status" value="4"/>
</dbReference>
<gene>
    <name evidence="5" type="ORF">LAZ67_16000361</name>
</gene>
<feature type="domain" description="RRM" evidence="4">
    <location>
        <begin position="325"/>
        <end position="385"/>
    </location>
</feature>
<protein>
    <submittedName>
        <fullName evidence="5">HNRNPA2B1</fullName>
    </submittedName>
</protein>
<proteinExistence type="predicted"/>
<dbReference type="InterPro" id="IPR035979">
    <property type="entry name" value="RBD_domain_sf"/>
</dbReference>
<feature type="domain" description="RRM" evidence="4">
    <location>
        <begin position="211"/>
        <end position="303"/>
    </location>
</feature>
<keyword evidence="6" id="KW-1185">Reference proteome</keyword>
<evidence type="ECO:0000256" key="1">
    <source>
        <dbReference type="ARBA" id="ARBA00022884"/>
    </source>
</evidence>
<feature type="region of interest" description="Disordered" evidence="3">
    <location>
        <begin position="67"/>
        <end position="94"/>
    </location>
</feature>
<sequence length="385" mass="43358">MNAGNDDHLNKLFIGGLHYQTTEDSLKAHFSKWGEITDCVVMRDPATKKSRGFGFITYKERSMVDEAQKARPHKIDGRDVESKRAVPRDDAGKPEAQATVKKIFIGGLKDDVEDSDLKEYFGPFGNILSTKIVADKETGKKRGFAFVEFDDYDPVDKIVLTKHHVIKGRKTEVKKALSKQEFDKVQSKAAARAASCEKPDDVCVQNDDHLNKLFIGGLHYQTTEDSLKAHFSKWGEITDCVVMRDPATKKSRGFGFITYKERSMVDEAQKARPHKIDGRDVESKRACPPRQRDKPISWEVQKAIGSLNEWLLQDAGKPEAQATVKKIFIGGLKDDVEDSDLKEYFGPFGNILSTKIVADKETGKKRGFAFVEFDDYDPVDKIVCE</sequence>
<dbReference type="SUPFAM" id="SSF54928">
    <property type="entry name" value="RNA-binding domain, RBD"/>
    <property type="match status" value="2"/>
</dbReference>
<evidence type="ECO:0000256" key="3">
    <source>
        <dbReference type="SAM" id="MobiDB-lite"/>
    </source>
</evidence>
<dbReference type="PANTHER" id="PTHR48026">
    <property type="entry name" value="HOMOLOGOUS TO DROSOPHILA SQD (SQUID) PROTEIN"/>
    <property type="match status" value="1"/>
</dbReference>
<dbReference type="Pfam" id="PF00076">
    <property type="entry name" value="RRM_1"/>
    <property type="match status" value="4"/>
</dbReference>
<evidence type="ECO:0000259" key="4">
    <source>
        <dbReference type="PROSITE" id="PS50102"/>
    </source>
</evidence>
<dbReference type="CDD" id="cd12578">
    <property type="entry name" value="RRM1_hnRNPA_like"/>
    <property type="match status" value="2"/>
</dbReference>
<dbReference type="EMBL" id="CP092878">
    <property type="protein sequence ID" value="UYV78170.1"/>
    <property type="molecule type" value="Genomic_DNA"/>
</dbReference>
<dbReference type="InterPro" id="IPR000504">
    <property type="entry name" value="RRM_dom"/>
</dbReference>
<organism evidence="5 6">
    <name type="scientific">Cordylochernes scorpioides</name>
    <dbReference type="NCBI Taxonomy" id="51811"/>
    <lineage>
        <taxon>Eukaryota</taxon>
        <taxon>Metazoa</taxon>
        <taxon>Ecdysozoa</taxon>
        <taxon>Arthropoda</taxon>
        <taxon>Chelicerata</taxon>
        <taxon>Arachnida</taxon>
        <taxon>Pseudoscorpiones</taxon>
        <taxon>Cheliferoidea</taxon>
        <taxon>Chernetidae</taxon>
        <taxon>Cordylochernes</taxon>
    </lineage>
</organism>
<feature type="domain" description="RRM" evidence="4">
    <location>
        <begin position="101"/>
        <end position="178"/>
    </location>
</feature>
<evidence type="ECO:0000313" key="6">
    <source>
        <dbReference type="Proteomes" id="UP001235939"/>
    </source>
</evidence>
<dbReference type="PROSITE" id="PS50102">
    <property type="entry name" value="RRM"/>
    <property type="match status" value="4"/>
</dbReference>
<keyword evidence="1 2" id="KW-0694">RNA-binding</keyword>
<dbReference type="PANTHER" id="PTHR48026:SF14">
    <property type="entry name" value="HETEROGENEOUS NUCLEAR RIBONUCLEOPROTEIN A1"/>
    <property type="match status" value="1"/>
</dbReference>
<feature type="compositionally biased region" description="Basic and acidic residues" evidence="3">
    <location>
        <begin position="67"/>
        <end position="93"/>
    </location>
</feature>
<feature type="domain" description="RRM" evidence="4">
    <location>
        <begin position="10"/>
        <end position="93"/>
    </location>
</feature>
<evidence type="ECO:0000256" key="2">
    <source>
        <dbReference type="PROSITE-ProRule" id="PRU00176"/>
    </source>
</evidence>
<dbReference type="SMART" id="SM00360">
    <property type="entry name" value="RRM"/>
    <property type="match status" value="4"/>
</dbReference>
<name>A0ABY6LEP5_9ARAC</name>
<evidence type="ECO:0000313" key="5">
    <source>
        <dbReference type="EMBL" id="UYV78170.1"/>
    </source>
</evidence>
<dbReference type="InterPro" id="IPR012677">
    <property type="entry name" value="Nucleotide-bd_a/b_plait_sf"/>
</dbReference>
<reference evidence="5 6" key="1">
    <citation type="submission" date="2022-01" db="EMBL/GenBank/DDBJ databases">
        <title>A chromosomal length assembly of Cordylochernes scorpioides.</title>
        <authorList>
            <person name="Zeh D."/>
            <person name="Zeh J."/>
        </authorList>
    </citation>
    <scope>NUCLEOTIDE SEQUENCE [LARGE SCALE GENOMIC DNA]</scope>
    <source>
        <strain evidence="5">IN4F17</strain>
        <tissue evidence="5">Whole Body</tissue>
    </source>
</reference>
<dbReference type="Proteomes" id="UP001235939">
    <property type="component" value="Chromosome 16"/>
</dbReference>
<accession>A0ABY6LEP5</accession>